<dbReference type="Proteomes" id="UP000233551">
    <property type="component" value="Unassembled WGS sequence"/>
</dbReference>
<gene>
    <name evidence="3" type="ORF">CRG98_046839</name>
</gene>
<keyword evidence="2" id="KW-0812">Transmembrane</keyword>
<evidence type="ECO:0000256" key="1">
    <source>
        <dbReference type="SAM" id="MobiDB-lite"/>
    </source>
</evidence>
<evidence type="ECO:0000256" key="2">
    <source>
        <dbReference type="SAM" id="Phobius"/>
    </source>
</evidence>
<comment type="caution">
    <text evidence="3">The sequence shown here is derived from an EMBL/GenBank/DDBJ whole genome shotgun (WGS) entry which is preliminary data.</text>
</comment>
<proteinExistence type="predicted"/>
<keyword evidence="2" id="KW-1133">Transmembrane helix</keyword>
<protein>
    <submittedName>
        <fullName evidence="3">Uncharacterized protein</fullName>
    </submittedName>
</protein>
<reference evidence="3 4" key="1">
    <citation type="submission" date="2017-11" db="EMBL/GenBank/DDBJ databases">
        <title>De-novo sequencing of pomegranate (Punica granatum L.) genome.</title>
        <authorList>
            <person name="Akparov Z."/>
            <person name="Amiraslanov A."/>
            <person name="Hajiyeva S."/>
            <person name="Abbasov M."/>
            <person name="Kaur K."/>
            <person name="Hamwieh A."/>
            <person name="Solovyev V."/>
            <person name="Salamov A."/>
            <person name="Braich B."/>
            <person name="Kosarev P."/>
            <person name="Mahmoud A."/>
            <person name="Hajiyev E."/>
            <person name="Babayeva S."/>
            <person name="Izzatullayeva V."/>
            <person name="Mammadov A."/>
            <person name="Mammadov A."/>
            <person name="Sharifova S."/>
            <person name="Ojaghi J."/>
            <person name="Eynullazada K."/>
            <person name="Bayramov B."/>
            <person name="Abdulazimova A."/>
            <person name="Shahmuradov I."/>
        </authorList>
    </citation>
    <scope>NUCLEOTIDE SEQUENCE [LARGE SCALE GENOMIC DNA]</scope>
    <source>
        <strain evidence="4">cv. AG2017</strain>
        <tissue evidence="3">Leaf</tissue>
    </source>
</reference>
<organism evidence="3 4">
    <name type="scientific">Punica granatum</name>
    <name type="common">Pomegranate</name>
    <dbReference type="NCBI Taxonomy" id="22663"/>
    <lineage>
        <taxon>Eukaryota</taxon>
        <taxon>Viridiplantae</taxon>
        <taxon>Streptophyta</taxon>
        <taxon>Embryophyta</taxon>
        <taxon>Tracheophyta</taxon>
        <taxon>Spermatophyta</taxon>
        <taxon>Magnoliopsida</taxon>
        <taxon>eudicotyledons</taxon>
        <taxon>Gunneridae</taxon>
        <taxon>Pentapetalae</taxon>
        <taxon>rosids</taxon>
        <taxon>malvids</taxon>
        <taxon>Myrtales</taxon>
        <taxon>Lythraceae</taxon>
        <taxon>Punica</taxon>
    </lineage>
</organism>
<accession>A0A2I0HM29</accession>
<keyword evidence="4" id="KW-1185">Reference proteome</keyword>
<dbReference type="EMBL" id="PGOL01007338">
    <property type="protein sequence ID" value="PKI32765.1"/>
    <property type="molecule type" value="Genomic_DNA"/>
</dbReference>
<feature type="transmembrane region" description="Helical" evidence="2">
    <location>
        <begin position="65"/>
        <end position="85"/>
    </location>
</feature>
<name>A0A2I0HM29_PUNGR</name>
<evidence type="ECO:0000313" key="4">
    <source>
        <dbReference type="Proteomes" id="UP000233551"/>
    </source>
</evidence>
<feature type="region of interest" description="Disordered" evidence="1">
    <location>
        <begin position="1"/>
        <end position="55"/>
    </location>
</feature>
<sequence length="101" mass="10712">MGGETSGGVHQLTTGPLGVVAGGFQHAEEGGTAEPSRGRRGEEIEEEEEQVLPFSPLSNLPGSTLLLGFACLIDFGVIVLVSTLMEGDFYRRRLPVRIAVT</sequence>
<evidence type="ECO:0000313" key="3">
    <source>
        <dbReference type="EMBL" id="PKI32765.1"/>
    </source>
</evidence>
<keyword evidence="2" id="KW-0472">Membrane</keyword>
<dbReference type="AlphaFoldDB" id="A0A2I0HM29"/>